<evidence type="ECO:0000313" key="1">
    <source>
        <dbReference type="EMBL" id="PON52012.1"/>
    </source>
</evidence>
<sequence length="103" mass="12301">MERHSQKNAKKKKKQNHSVRRVCFNSNGGFSRCIRKNLKRLSSQENRGSNLEPFAVDWIETTTPSLWALLEILFLQNLLLTSRTRRKWSSTKDSRPWLQRLWM</sequence>
<keyword evidence="2" id="KW-1185">Reference proteome</keyword>
<dbReference type="Proteomes" id="UP000237105">
    <property type="component" value="Unassembled WGS sequence"/>
</dbReference>
<name>A0A2P5BT79_PARAD</name>
<protein>
    <submittedName>
        <fullName evidence="1">Uncharacterized protein</fullName>
    </submittedName>
</protein>
<gene>
    <name evidence="1" type="ORF">PanWU01x14_212550</name>
</gene>
<reference evidence="2" key="1">
    <citation type="submission" date="2016-06" db="EMBL/GenBank/DDBJ databases">
        <title>Parallel loss of symbiosis genes in relatives of nitrogen-fixing non-legume Parasponia.</title>
        <authorList>
            <person name="Van Velzen R."/>
            <person name="Holmer R."/>
            <person name="Bu F."/>
            <person name="Rutten L."/>
            <person name="Van Zeijl A."/>
            <person name="Liu W."/>
            <person name="Santuari L."/>
            <person name="Cao Q."/>
            <person name="Sharma T."/>
            <person name="Shen D."/>
            <person name="Roswanjaya Y."/>
            <person name="Wardhani T."/>
            <person name="Kalhor M.S."/>
            <person name="Jansen J."/>
            <person name="Van den Hoogen J."/>
            <person name="Gungor B."/>
            <person name="Hartog M."/>
            <person name="Hontelez J."/>
            <person name="Verver J."/>
            <person name="Yang W.-C."/>
            <person name="Schijlen E."/>
            <person name="Repin R."/>
            <person name="Schilthuizen M."/>
            <person name="Schranz E."/>
            <person name="Heidstra R."/>
            <person name="Miyata K."/>
            <person name="Fedorova E."/>
            <person name="Kohlen W."/>
            <person name="Bisseling T."/>
            <person name="Smit S."/>
            <person name="Geurts R."/>
        </authorList>
    </citation>
    <scope>NUCLEOTIDE SEQUENCE [LARGE SCALE GENOMIC DNA]</scope>
    <source>
        <strain evidence="2">cv. WU1-14</strain>
    </source>
</reference>
<dbReference type="EMBL" id="JXTB01000226">
    <property type="protein sequence ID" value="PON52012.1"/>
    <property type="molecule type" value="Genomic_DNA"/>
</dbReference>
<comment type="caution">
    <text evidence="1">The sequence shown here is derived from an EMBL/GenBank/DDBJ whole genome shotgun (WGS) entry which is preliminary data.</text>
</comment>
<organism evidence="1 2">
    <name type="scientific">Parasponia andersonii</name>
    <name type="common">Sponia andersonii</name>
    <dbReference type="NCBI Taxonomy" id="3476"/>
    <lineage>
        <taxon>Eukaryota</taxon>
        <taxon>Viridiplantae</taxon>
        <taxon>Streptophyta</taxon>
        <taxon>Embryophyta</taxon>
        <taxon>Tracheophyta</taxon>
        <taxon>Spermatophyta</taxon>
        <taxon>Magnoliopsida</taxon>
        <taxon>eudicotyledons</taxon>
        <taxon>Gunneridae</taxon>
        <taxon>Pentapetalae</taxon>
        <taxon>rosids</taxon>
        <taxon>fabids</taxon>
        <taxon>Rosales</taxon>
        <taxon>Cannabaceae</taxon>
        <taxon>Parasponia</taxon>
    </lineage>
</organism>
<dbReference type="AlphaFoldDB" id="A0A2P5BT79"/>
<accession>A0A2P5BT79</accession>
<evidence type="ECO:0000313" key="2">
    <source>
        <dbReference type="Proteomes" id="UP000237105"/>
    </source>
</evidence>
<proteinExistence type="predicted"/>